<organism evidence="1">
    <name type="scientific">Drosophila melanogaster</name>
    <name type="common">Fruit fly</name>
    <dbReference type="NCBI Taxonomy" id="7227"/>
    <lineage>
        <taxon>Eukaryota</taxon>
        <taxon>Metazoa</taxon>
        <taxon>Ecdysozoa</taxon>
        <taxon>Arthropoda</taxon>
        <taxon>Hexapoda</taxon>
        <taxon>Insecta</taxon>
        <taxon>Pterygota</taxon>
        <taxon>Neoptera</taxon>
        <taxon>Endopterygota</taxon>
        <taxon>Diptera</taxon>
        <taxon>Brachycera</taxon>
        <taxon>Muscomorpha</taxon>
        <taxon>Ephydroidea</taxon>
        <taxon>Drosophilidae</taxon>
        <taxon>Drosophila</taxon>
        <taxon>Sophophora</taxon>
    </lineage>
</organism>
<name>Q86P56_DROME</name>
<proteinExistence type="evidence at transcript level"/>
<dbReference type="EMBL" id="BT003471">
    <property type="protein sequence ID" value="AAO39474.1"/>
    <property type="molecule type" value="mRNA"/>
</dbReference>
<sequence>HSFPFAFVARHRERQQQIIRTAAQFTFLASHCESDPVLHLASISRISSEHPTASYLRYPKHKHPQFIDSACWQLLPGILAIYPRLWSRIKRILISGHKP</sequence>
<evidence type="ECO:0000313" key="1">
    <source>
        <dbReference type="EMBL" id="AAO39474.1"/>
    </source>
</evidence>
<reference evidence="1" key="1">
    <citation type="submission" date="2003-02" db="EMBL/GenBank/DDBJ databases">
        <authorList>
            <person name="Stapleton M."/>
            <person name="Brokstein P."/>
            <person name="Hong L."/>
            <person name="Agbayani A."/>
            <person name="Carlson J."/>
            <person name="Champe M."/>
            <person name="Chavez C."/>
            <person name="Dorsett V."/>
            <person name="Dresnek D."/>
            <person name="Farfan D."/>
            <person name="Frise E."/>
            <person name="George R."/>
            <person name="Gonzalez M."/>
            <person name="Guarin H."/>
            <person name="Kronmiller B."/>
            <person name="Li P."/>
            <person name="Liao G."/>
            <person name="Miranda A."/>
            <person name="Mungall C.J."/>
            <person name="Nunoo J."/>
            <person name="Pacleb J."/>
            <person name="Paragas V."/>
            <person name="Park S."/>
            <person name="Patel S."/>
            <person name="Phouanenavong S."/>
            <person name="Wan K."/>
            <person name="Yu C."/>
            <person name="Lewis S.E."/>
            <person name="Rubin G.M."/>
            <person name="Celniker S."/>
        </authorList>
    </citation>
    <scope>NUCLEOTIDE SEQUENCE</scope>
    <source>
        <strain evidence="1">Berkeley</strain>
    </source>
</reference>
<feature type="non-terminal residue" evidence="1">
    <location>
        <position position="1"/>
    </location>
</feature>
<accession>Q86P56</accession>
<dbReference type="AlphaFoldDB" id="Q86P56"/>
<protein>
    <submittedName>
        <fullName evidence="1">RE65620p</fullName>
    </submittedName>
</protein>